<evidence type="ECO:0000313" key="2">
    <source>
        <dbReference type="EMBL" id="KAF2817573.1"/>
    </source>
</evidence>
<name>A0A6A6ZA09_9PEZI</name>
<evidence type="ECO:0000313" key="3">
    <source>
        <dbReference type="Proteomes" id="UP000504636"/>
    </source>
</evidence>
<protein>
    <submittedName>
        <fullName evidence="2 4">Uncharacterized protein</fullName>
    </submittedName>
</protein>
<dbReference type="AlphaFoldDB" id="A0A6A6ZA09"/>
<organism evidence="2">
    <name type="scientific">Mytilinidion resinicola</name>
    <dbReference type="NCBI Taxonomy" id="574789"/>
    <lineage>
        <taxon>Eukaryota</taxon>
        <taxon>Fungi</taxon>
        <taxon>Dikarya</taxon>
        <taxon>Ascomycota</taxon>
        <taxon>Pezizomycotina</taxon>
        <taxon>Dothideomycetes</taxon>
        <taxon>Pleosporomycetidae</taxon>
        <taxon>Mytilinidiales</taxon>
        <taxon>Mytilinidiaceae</taxon>
        <taxon>Mytilinidion</taxon>
    </lineage>
</organism>
<gene>
    <name evidence="2 4" type="ORF">BDZ99DRAFT_565297</name>
</gene>
<dbReference type="Proteomes" id="UP000504636">
    <property type="component" value="Unplaced"/>
</dbReference>
<reference evidence="2 4" key="1">
    <citation type="journal article" date="2020" name="Stud. Mycol.">
        <title>101 Dothideomycetes genomes: a test case for predicting lifestyles and emergence of pathogens.</title>
        <authorList>
            <person name="Haridas S."/>
            <person name="Albert R."/>
            <person name="Binder M."/>
            <person name="Bloem J."/>
            <person name="Labutti K."/>
            <person name="Salamov A."/>
            <person name="Andreopoulos B."/>
            <person name="Baker S."/>
            <person name="Barry K."/>
            <person name="Bills G."/>
            <person name="Bluhm B."/>
            <person name="Cannon C."/>
            <person name="Castanera R."/>
            <person name="Culley D."/>
            <person name="Daum C."/>
            <person name="Ezra D."/>
            <person name="Gonzalez J."/>
            <person name="Henrissat B."/>
            <person name="Kuo A."/>
            <person name="Liang C."/>
            <person name="Lipzen A."/>
            <person name="Lutzoni F."/>
            <person name="Magnuson J."/>
            <person name="Mondo S."/>
            <person name="Nolan M."/>
            <person name="Ohm R."/>
            <person name="Pangilinan J."/>
            <person name="Park H.-J."/>
            <person name="Ramirez L."/>
            <person name="Alfaro M."/>
            <person name="Sun H."/>
            <person name="Tritt A."/>
            <person name="Yoshinaga Y."/>
            <person name="Zwiers L.-H."/>
            <person name="Turgeon B."/>
            <person name="Goodwin S."/>
            <person name="Spatafora J."/>
            <person name="Crous P."/>
            <person name="Grigoriev I."/>
        </authorList>
    </citation>
    <scope>NUCLEOTIDE SEQUENCE</scope>
    <source>
        <strain evidence="2 4">CBS 304.34</strain>
    </source>
</reference>
<keyword evidence="3" id="KW-1185">Reference proteome</keyword>
<dbReference type="OrthoDB" id="3763345at2759"/>
<feature type="region of interest" description="Disordered" evidence="1">
    <location>
        <begin position="212"/>
        <end position="231"/>
    </location>
</feature>
<sequence length="414" mass="47070">MATKLTQGAHAISTLMEQTKRFDAMSVYLSKSADLATSQANEIATWVSKLIDAVTKIQRETQSAAAACRERVQVEIHTLKTQADSTKRKILDTTELDSSRTVKANFRLIFGPPREAEYKSRSTKSVMATNLLRIGTIRGLCESHPHGVIALSTSYPTKVWTESSLEVFDGLIKLVKEEEEQDWPEDIVDIMDELEMERPMCDEFRNLRAKISQRREQRRRRMDDSDGPAPEIQASLVQTGELTTQTPSIQYASGTTQLPNLHQMALPAPSLNSDQTQDRNYRQTVITNSDGTFVHEQRQQPPLCESHHSLLRYEQQRLAAVDSLPPFGENREMKDMYTNAPASDIVKMPEPFRTAVQNSRLWNWERSENMETTGCWPSLFPKDNRQDVSFTIWCGNDDGYRLTKFFGGQIEISS</sequence>
<evidence type="ECO:0000256" key="1">
    <source>
        <dbReference type="SAM" id="MobiDB-lite"/>
    </source>
</evidence>
<dbReference type="GeneID" id="54468352"/>
<evidence type="ECO:0000313" key="4">
    <source>
        <dbReference type="RefSeq" id="XP_033584537.1"/>
    </source>
</evidence>
<accession>A0A6A6ZA09</accession>
<proteinExistence type="predicted"/>
<reference evidence="4" key="2">
    <citation type="submission" date="2020-04" db="EMBL/GenBank/DDBJ databases">
        <authorList>
            <consortium name="NCBI Genome Project"/>
        </authorList>
    </citation>
    <scope>NUCLEOTIDE SEQUENCE</scope>
    <source>
        <strain evidence="4">CBS 304.34</strain>
    </source>
</reference>
<dbReference type="EMBL" id="MU003692">
    <property type="protein sequence ID" value="KAF2817573.1"/>
    <property type="molecule type" value="Genomic_DNA"/>
</dbReference>
<dbReference type="RefSeq" id="XP_033584537.1">
    <property type="nucleotide sequence ID" value="XM_033727459.1"/>
</dbReference>
<reference evidence="4" key="3">
    <citation type="submission" date="2025-04" db="UniProtKB">
        <authorList>
            <consortium name="RefSeq"/>
        </authorList>
    </citation>
    <scope>IDENTIFICATION</scope>
    <source>
        <strain evidence="4">CBS 304.34</strain>
    </source>
</reference>